<keyword evidence="3" id="KW-0812">Transmembrane</keyword>
<proteinExistence type="predicted"/>
<evidence type="ECO:0000313" key="5">
    <source>
        <dbReference type="EMBL" id="APT57278.1"/>
    </source>
</evidence>
<dbReference type="RefSeq" id="WP_075798164.1">
    <property type="nucleotide sequence ID" value="NZ_CP015583.1"/>
</dbReference>
<dbReference type="GO" id="GO:0016747">
    <property type="term" value="F:acyltransferase activity, transferring groups other than amino-acyl groups"/>
    <property type="evidence" value="ECO:0007669"/>
    <property type="project" value="InterPro"/>
</dbReference>
<protein>
    <submittedName>
        <fullName evidence="5">GCN5 family acetyltransferase</fullName>
    </submittedName>
    <submittedName>
        <fullName evidence="6">N-acetyltransferase</fullName>
        <ecNumber evidence="6">2.3.1.-</ecNumber>
    </submittedName>
</protein>
<evidence type="ECO:0000256" key="1">
    <source>
        <dbReference type="ARBA" id="ARBA00022679"/>
    </source>
</evidence>
<keyword evidence="3" id="KW-0472">Membrane</keyword>
<keyword evidence="1 5" id="KW-0808">Transferase</keyword>
<reference evidence="6 8" key="2">
    <citation type="journal article" date="2019" name="Microb. Pathog.">
        <title>Comparison of VITEK 2, MALDI-TOF MS, 16S rRNA gene sequencing, and whole-genome sequencing for identification of Roseomonas mucosa.</title>
        <authorList>
            <person name="Rudolph W.W."/>
            <person name="Gunzer F."/>
            <person name="Trauth M."/>
            <person name="Bunk B."/>
            <person name="Bigge R."/>
            <person name="Schrottner P."/>
        </authorList>
    </citation>
    <scope>NUCLEOTIDE SEQUENCE [LARGE SCALE GENOMIC DNA]</scope>
    <source>
        <strain evidence="6 8">DSM 103800</strain>
    </source>
</reference>
<evidence type="ECO:0000313" key="6">
    <source>
        <dbReference type="EMBL" id="MDT8331562.1"/>
    </source>
</evidence>
<dbReference type="Gene3D" id="3.40.630.30">
    <property type="match status" value="1"/>
</dbReference>
<dbReference type="EMBL" id="JAVVDO010000015">
    <property type="protein sequence ID" value="MDT8331562.1"/>
    <property type="molecule type" value="Genomic_DNA"/>
</dbReference>
<evidence type="ECO:0000256" key="2">
    <source>
        <dbReference type="ARBA" id="ARBA00023315"/>
    </source>
</evidence>
<keyword evidence="2 6" id="KW-0012">Acyltransferase</keyword>
<accession>A0A1L7AER3</accession>
<dbReference type="STRING" id="257708.RGI145_09360"/>
<dbReference type="AlphaFoldDB" id="A0A1L7AER3"/>
<reference evidence="5 7" key="1">
    <citation type="submission" date="2016-05" db="EMBL/GenBank/DDBJ databases">
        <title>Complete Genome and Methylome Analysis of Psychrotrophic Bacterial Isolates from Antarctic Lake Untersee.</title>
        <authorList>
            <person name="Fomenkov A."/>
            <person name="Akimov V.N."/>
            <person name="Vasilyeva L.V."/>
            <person name="Andersen D."/>
            <person name="Vincze T."/>
            <person name="Roberts R.J."/>
        </authorList>
    </citation>
    <scope>NUCLEOTIDE SEQUENCE [LARGE SCALE GENOMIC DNA]</scope>
    <source>
        <strain evidence="5 7">U14-5</strain>
    </source>
</reference>
<keyword evidence="8" id="KW-1185">Reference proteome</keyword>
<dbReference type="EC" id="2.3.1.-" evidence="6"/>
<evidence type="ECO:0000256" key="3">
    <source>
        <dbReference type="SAM" id="Phobius"/>
    </source>
</evidence>
<reference evidence="6" key="3">
    <citation type="submission" date="2023-09" db="EMBL/GenBank/DDBJ databases">
        <authorList>
            <person name="Schober I."/>
            <person name="Bunk B."/>
        </authorList>
    </citation>
    <scope>NUCLEOTIDE SEQUENCE</scope>
    <source>
        <strain evidence="6">DSM 103800</strain>
    </source>
</reference>
<evidence type="ECO:0000259" key="4">
    <source>
        <dbReference type="PROSITE" id="PS51186"/>
    </source>
</evidence>
<dbReference type="Proteomes" id="UP001258945">
    <property type="component" value="Unassembled WGS sequence"/>
</dbReference>
<dbReference type="PROSITE" id="PS51186">
    <property type="entry name" value="GNAT"/>
    <property type="match status" value="1"/>
</dbReference>
<dbReference type="KEGG" id="rgi:RGI145_09360"/>
<dbReference type="Proteomes" id="UP000185494">
    <property type="component" value="Chromosome 1"/>
</dbReference>
<dbReference type="InterPro" id="IPR016181">
    <property type="entry name" value="Acyl_CoA_acyltransferase"/>
</dbReference>
<dbReference type="eggNOG" id="COG0456">
    <property type="taxonomic scope" value="Bacteria"/>
</dbReference>
<sequence length="187" mass="20059">MTAIRRARPQDAFAIGAVHVAAWRDSYAGLLPDDFLANLSPQRIGAGYGHGLISRREGEALFVAETPEPGRRVVGFASAGPARRAGMGTRWGEGEVATLYVLSDYRDQGIGRRLLRASAAHLAAIGCASAMLWVLSDNHARFFYRHLGGRPVAHEVIQVGGRAVQQTAIAWDPIETLLDATAVSSRG</sequence>
<dbReference type="SUPFAM" id="SSF55729">
    <property type="entry name" value="Acyl-CoA N-acyltransferases (Nat)"/>
    <property type="match status" value="1"/>
</dbReference>
<dbReference type="InterPro" id="IPR050832">
    <property type="entry name" value="Bact_Acetyltransf"/>
</dbReference>
<dbReference type="Pfam" id="PF00583">
    <property type="entry name" value="Acetyltransf_1"/>
    <property type="match status" value="1"/>
</dbReference>
<evidence type="ECO:0000313" key="8">
    <source>
        <dbReference type="Proteomes" id="UP001258945"/>
    </source>
</evidence>
<feature type="domain" description="N-acetyltransferase" evidence="4">
    <location>
        <begin position="2"/>
        <end position="175"/>
    </location>
</feature>
<feature type="transmembrane region" description="Helical" evidence="3">
    <location>
        <begin position="114"/>
        <end position="135"/>
    </location>
</feature>
<dbReference type="EMBL" id="CP015583">
    <property type="protein sequence ID" value="APT57278.1"/>
    <property type="molecule type" value="Genomic_DNA"/>
</dbReference>
<organism evidence="5 7">
    <name type="scientific">Roseomonas gilardii</name>
    <dbReference type="NCBI Taxonomy" id="257708"/>
    <lineage>
        <taxon>Bacteria</taxon>
        <taxon>Pseudomonadati</taxon>
        <taxon>Pseudomonadota</taxon>
        <taxon>Alphaproteobacteria</taxon>
        <taxon>Acetobacterales</taxon>
        <taxon>Roseomonadaceae</taxon>
        <taxon>Roseomonas</taxon>
    </lineage>
</organism>
<dbReference type="PANTHER" id="PTHR43877">
    <property type="entry name" value="AMINOALKYLPHOSPHONATE N-ACETYLTRANSFERASE-RELATED-RELATED"/>
    <property type="match status" value="1"/>
</dbReference>
<name>A0A1L7AER3_9PROT</name>
<gene>
    <name evidence="5" type="ORF">RGI145_09360</name>
    <name evidence="6" type="ORF">RQ831_10890</name>
</gene>
<dbReference type="CDD" id="cd04301">
    <property type="entry name" value="NAT_SF"/>
    <property type="match status" value="1"/>
</dbReference>
<dbReference type="InterPro" id="IPR000182">
    <property type="entry name" value="GNAT_dom"/>
</dbReference>
<keyword evidence="3" id="KW-1133">Transmembrane helix</keyword>
<evidence type="ECO:0000313" key="7">
    <source>
        <dbReference type="Proteomes" id="UP000185494"/>
    </source>
</evidence>